<keyword evidence="9" id="KW-0812">Transmembrane</keyword>
<keyword evidence="5 8" id="KW-0482">Metalloprotease</keyword>
<proteinExistence type="inferred from homology"/>
<feature type="transmembrane region" description="Helical" evidence="9">
    <location>
        <begin position="102"/>
        <end position="119"/>
    </location>
</feature>
<keyword evidence="3 8" id="KW-0378">Hydrolase</keyword>
<dbReference type="GO" id="GO:0071586">
    <property type="term" value="P:CAAX-box protein processing"/>
    <property type="evidence" value="ECO:0007669"/>
    <property type="project" value="InterPro"/>
</dbReference>
<feature type="transmembrane region" description="Helical" evidence="9">
    <location>
        <begin position="174"/>
        <end position="196"/>
    </location>
</feature>
<keyword evidence="2 7" id="KW-0479">Metal-binding</keyword>
<dbReference type="InterPro" id="IPR001915">
    <property type="entry name" value="Peptidase_M48"/>
</dbReference>
<evidence type="ECO:0000313" key="13">
    <source>
        <dbReference type="Proteomes" id="UP000309061"/>
    </source>
</evidence>
<dbReference type="OrthoDB" id="15218at2"/>
<evidence type="ECO:0000256" key="4">
    <source>
        <dbReference type="ARBA" id="ARBA00022833"/>
    </source>
</evidence>
<dbReference type="EMBL" id="CP046052">
    <property type="protein sequence ID" value="QGM44814.1"/>
    <property type="molecule type" value="Genomic_DNA"/>
</dbReference>
<keyword evidence="13" id="KW-1185">Reference proteome</keyword>
<name>A0A6B8K967_9HYPH</name>
<dbReference type="InterPro" id="IPR032456">
    <property type="entry name" value="Peptidase_M48_N"/>
</dbReference>
<feature type="transmembrane region" description="Helical" evidence="9">
    <location>
        <begin position="289"/>
        <end position="308"/>
    </location>
</feature>
<evidence type="ECO:0000256" key="2">
    <source>
        <dbReference type="ARBA" id="ARBA00022723"/>
    </source>
</evidence>
<dbReference type="Gene3D" id="3.30.2010.10">
    <property type="entry name" value="Metalloproteases ('zincins'), catalytic domain"/>
    <property type="match status" value="1"/>
</dbReference>
<evidence type="ECO:0000259" key="11">
    <source>
        <dbReference type="Pfam" id="PF16491"/>
    </source>
</evidence>
<reference evidence="12 13" key="1">
    <citation type="submission" date="2019-11" db="EMBL/GenBank/DDBJ databases">
        <title>The genome sequence of Methylocystis heyeri.</title>
        <authorList>
            <person name="Oshkin I.Y."/>
            <person name="Miroshnikov K."/>
            <person name="Dedysh S.N."/>
        </authorList>
    </citation>
    <scope>NUCLEOTIDE SEQUENCE [LARGE SCALE GENOMIC DNA]</scope>
    <source>
        <strain evidence="12 13">H2</strain>
    </source>
</reference>
<evidence type="ECO:0000256" key="3">
    <source>
        <dbReference type="ARBA" id="ARBA00022801"/>
    </source>
</evidence>
<dbReference type="InterPro" id="IPR027057">
    <property type="entry name" value="CAXX_Prtase_1"/>
</dbReference>
<feature type="binding site" evidence="7">
    <location>
        <position position="353"/>
    </location>
    <ligand>
        <name>Zn(2+)</name>
        <dbReference type="ChEBI" id="CHEBI:29105"/>
        <note>catalytic</note>
    </ligand>
</feature>
<feature type="active site" evidence="6">
    <location>
        <position position="277"/>
    </location>
</feature>
<dbReference type="GO" id="GO:0004222">
    <property type="term" value="F:metalloendopeptidase activity"/>
    <property type="evidence" value="ECO:0007669"/>
    <property type="project" value="InterPro"/>
</dbReference>
<keyword evidence="1 8" id="KW-0645">Protease</keyword>
<dbReference type="PANTHER" id="PTHR10120">
    <property type="entry name" value="CAAX PRENYL PROTEASE 1"/>
    <property type="match status" value="1"/>
</dbReference>
<dbReference type="Pfam" id="PF16491">
    <property type="entry name" value="Peptidase_M48_N"/>
    <property type="match status" value="1"/>
</dbReference>
<feature type="binding site" evidence="7">
    <location>
        <position position="276"/>
    </location>
    <ligand>
        <name>Zn(2+)</name>
        <dbReference type="ChEBI" id="CHEBI:29105"/>
        <note>catalytic</note>
    </ligand>
</feature>
<dbReference type="AlphaFoldDB" id="A0A6B8K967"/>
<feature type="binding site" evidence="7">
    <location>
        <position position="280"/>
    </location>
    <ligand>
        <name>Zn(2+)</name>
        <dbReference type="ChEBI" id="CHEBI:29105"/>
        <note>catalytic</note>
    </ligand>
</feature>
<dbReference type="GO" id="GO:0046872">
    <property type="term" value="F:metal ion binding"/>
    <property type="evidence" value="ECO:0007669"/>
    <property type="project" value="UniProtKB-KW"/>
</dbReference>
<dbReference type="Proteomes" id="UP000309061">
    <property type="component" value="Chromosome"/>
</dbReference>
<feature type="transmembrane region" description="Helical" evidence="9">
    <location>
        <begin position="65"/>
        <end position="90"/>
    </location>
</feature>
<evidence type="ECO:0000313" key="12">
    <source>
        <dbReference type="EMBL" id="QGM44814.1"/>
    </source>
</evidence>
<keyword evidence="9" id="KW-1133">Transmembrane helix</keyword>
<evidence type="ECO:0000256" key="8">
    <source>
        <dbReference type="RuleBase" id="RU003983"/>
    </source>
</evidence>
<evidence type="ECO:0000256" key="5">
    <source>
        <dbReference type="ARBA" id="ARBA00023049"/>
    </source>
</evidence>
<evidence type="ECO:0000259" key="10">
    <source>
        <dbReference type="Pfam" id="PF01435"/>
    </source>
</evidence>
<comment type="similarity">
    <text evidence="8">Belongs to the peptidase M48 family.</text>
</comment>
<dbReference type="RefSeq" id="WP_136495110.1">
    <property type="nucleotide sequence ID" value="NZ_CP046052.1"/>
</dbReference>
<evidence type="ECO:0000256" key="1">
    <source>
        <dbReference type="ARBA" id="ARBA00022670"/>
    </source>
</evidence>
<gene>
    <name evidence="12" type="ORF">H2LOC_003430</name>
</gene>
<dbReference type="Pfam" id="PF01435">
    <property type="entry name" value="Peptidase_M48"/>
    <property type="match status" value="1"/>
</dbReference>
<accession>A0A6B8K967</accession>
<keyword evidence="4 7" id="KW-0862">Zinc</keyword>
<evidence type="ECO:0000256" key="6">
    <source>
        <dbReference type="PIRSR" id="PIRSR627057-1"/>
    </source>
</evidence>
<feature type="active site" description="Proton donor" evidence="6">
    <location>
        <position position="357"/>
    </location>
</feature>
<dbReference type="CDD" id="cd07343">
    <property type="entry name" value="M48A_Zmpste24p_like"/>
    <property type="match status" value="1"/>
</dbReference>
<keyword evidence="9" id="KW-0472">Membrane</keyword>
<comment type="cofactor">
    <cofactor evidence="7 8">
        <name>Zn(2+)</name>
        <dbReference type="ChEBI" id="CHEBI:29105"/>
    </cofactor>
    <text evidence="7 8">Binds 1 zinc ion per subunit.</text>
</comment>
<evidence type="ECO:0000256" key="7">
    <source>
        <dbReference type="PIRSR" id="PIRSR627057-2"/>
    </source>
</evidence>
<sequence length="411" mass="45986">MTSLAAIICVAIVLSTALGVYLRLRQLDWVAQNSQAVPADFANHVTLEEHRRAAEYNLLKTRFSIVSAIFDGAVSLLWLVFWLTPLYLAIGAVIEPGLTRSVAIVLAFGLASSLLQLPFDFAETFWLEARFGFNRQTVPGFFVDQLKAGMLEFVVMTPLLYGMFAVLHAWPESWWLFAFAGFILFMVAMIAIYPTFIAPLFNEFSPLPDEAMRERLERLLRKCGFESRGLFVMDASRRSSRGNAYFTGFGKAKRIVFYDTLLTRHTPEEIESILAHELGHFKFGHVRQMLALTAAVAFAGFAALSWALGPNGLTLAFGLPYEPGLALIAAYLAKDPVMHILSPLLSWRSRRAEFEADDFAKSMVGEEPMISALTRLTRDNLATLTPDRIYALFYYSHPPVPVRIAHLRGAS</sequence>
<organism evidence="12 13">
    <name type="scientific">Methylocystis heyeri</name>
    <dbReference type="NCBI Taxonomy" id="391905"/>
    <lineage>
        <taxon>Bacteria</taxon>
        <taxon>Pseudomonadati</taxon>
        <taxon>Pseudomonadota</taxon>
        <taxon>Alphaproteobacteria</taxon>
        <taxon>Hyphomicrobiales</taxon>
        <taxon>Methylocystaceae</taxon>
        <taxon>Methylocystis</taxon>
    </lineage>
</organism>
<feature type="domain" description="CAAX prenyl protease 1 N-terminal" evidence="11">
    <location>
        <begin position="30"/>
        <end position="202"/>
    </location>
</feature>
<protein>
    <submittedName>
        <fullName evidence="12">M48 family metalloprotease</fullName>
    </submittedName>
</protein>
<dbReference type="KEGG" id="mhey:H2LOC_003430"/>
<feature type="domain" description="Peptidase M48" evidence="10">
    <location>
        <begin position="207"/>
        <end position="409"/>
    </location>
</feature>
<evidence type="ECO:0000256" key="9">
    <source>
        <dbReference type="SAM" id="Phobius"/>
    </source>
</evidence>